<dbReference type="InterPro" id="IPR006016">
    <property type="entry name" value="UspA"/>
</dbReference>
<proteinExistence type="inferred from homology"/>
<dbReference type="Proteomes" id="UP000193200">
    <property type="component" value="Unassembled WGS sequence"/>
</dbReference>
<protein>
    <submittedName>
        <fullName evidence="3">Putative universal stress protein</fullName>
    </submittedName>
</protein>
<dbReference type="CDD" id="cd00293">
    <property type="entry name" value="USP-like"/>
    <property type="match status" value="1"/>
</dbReference>
<sequence length="151" mass="16182">MVAKYLVAVDGSSHGWKALDLAVDLAAQRHAGLVILHVVRHEPVPDGLERFAEVEGIRKDELAARYEAGGRMGAGILREAEIRARSAKIDGVESRTEEGDPASQIALVARQVHAEMIFIGSRGLNDAAGLLMGSVSHKVLHLARCTCVAVR</sequence>
<evidence type="ECO:0000259" key="2">
    <source>
        <dbReference type="Pfam" id="PF00582"/>
    </source>
</evidence>
<dbReference type="PANTHER" id="PTHR46268:SF6">
    <property type="entry name" value="UNIVERSAL STRESS PROTEIN UP12"/>
    <property type="match status" value="1"/>
</dbReference>
<feature type="domain" description="UspA" evidence="2">
    <location>
        <begin position="3"/>
        <end position="151"/>
    </location>
</feature>
<name>A0A1Y5TLF8_9PROT</name>
<gene>
    <name evidence="3" type="ORF">OCH7691_02811</name>
</gene>
<organism evidence="3 4">
    <name type="scientific">Oceanibacterium hippocampi</name>
    <dbReference type="NCBI Taxonomy" id="745714"/>
    <lineage>
        <taxon>Bacteria</taxon>
        <taxon>Pseudomonadati</taxon>
        <taxon>Pseudomonadota</taxon>
        <taxon>Alphaproteobacteria</taxon>
        <taxon>Sneathiellales</taxon>
        <taxon>Sneathiellaceae</taxon>
        <taxon>Oceanibacterium</taxon>
    </lineage>
</organism>
<dbReference type="InterPro" id="IPR006015">
    <property type="entry name" value="Universal_stress_UspA"/>
</dbReference>
<dbReference type="SUPFAM" id="SSF52402">
    <property type="entry name" value="Adenine nucleotide alpha hydrolases-like"/>
    <property type="match status" value="1"/>
</dbReference>
<dbReference type="AlphaFoldDB" id="A0A1Y5TLF8"/>
<dbReference type="Pfam" id="PF00582">
    <property type="entry name" value="Usp"/>
    <property type="match status" value="1"/>
</dbReference>
<dbReference type="PANTHER" id="PTHR46268">
    <property type="entry name" value="STRESS RESPONSE PROTEIN NHAX"/>
    <property type="match status" value="1"/>
</dbReference>
<evidence type="ECO:0000313" key="3">
    <source>
        <dbReference type="EMBL" id="SLN63005.1"/>
    </source>
</evidence>
<dbReference type="PRINTS" id="PR01438">
    <property type="entry name" value="UNVRSLSTRESS"/>
</dbReference>
<accession>A0A1Y5TLF8</accession>
<evidence type="ECO:0000313" key="4">
    <source>
        <dbReference type="Proteomes" id="UP000193200"/>
    </source>
</evidence>
<dbReference type="Gene3D" id="3.40.50.620">
    <property type="entry name" value="HUPs"/>
    <property type="match status" value="1"/>
</dbReference>
<dbReference type="InterPro" id="IPR014729">
    <property type="entry name" value="Rossmann-like_a/b/a_fold"/>
</dbReference>
<dbReference type="RefSeq" id="WP_176245056.1">
    <property type="nucleotide sequence ID" value="NZ_FWFR01000002.1"/>
</dbReference>
<comment type="similarity">
    <text evidence="1">Belongs to the universal stress protein A family.</text>
</comment>
<dbReference type="EMBL" id="FWFR01000002">
    <property type="protein sequence ID" value="SLN63005.1"/>
    <property type="molecule type" value="Genomic_DNA"/>
</dbReference>
<keyword evidence="4" id="KW-1185">Reference proteome</keyword>
<dbReference type="InParanoid" id="A0A1Y5TLF8"/>
<reference evidence="3 4" key="1">
    <citation type="submission" date="2017-03" db="EMBL/GenBank/DDBJ databases">
        <authorList>
            <person name="Afonso C.L."/>
            <person name="Miller P.J."/>
            <person name="Scott M.A."/>
            <person name="Spackman E."/>
            <person name="Goraichik I."/>
            <person name="Dimitrov K.M."/>
            <person name="Suarez D.L."/>
            <person name="Swayne D.E."/>
        </authorList>
    </citation>
    <scope>NUCLEOTIDE SEQUENCE [LARGE SCALE GENOMIC DNA]</scope>
    <source>
        <strain evidence="3 4">CECT 7691</strain>
    </source>
</reference>
<evidence type="ECO:0000256" key="1">
    <source>
        <dbReference type="ARBA" id="ARBA00008791"/>
    </source>
</evidence>